<organism evidence="4 5">
    <name type="scientific">Candidatus Levilactobacillus faecigallinarum</name>
    <dbReference type="NCBI Taxonomy" id="2838638"/>
    <lineage>
        <taxon>Bacteria</taxon>
        <taxon>Bacillati</taxon>
        <taxon>Bacillota</taxon>
        <taxon>Bacilli</taxon>
        <taxon>Lactobacillales</taxon>
        <taxon>Lactobacillaceae</taxon>
        <taxon>Levilactobacillus</taxon>
    </lineage>
</organism>
<dbReference type="PANTHER" id="PTHR43626:SF4">
    <property type="entry name" value="GCN5-RELATED N-ACETYLTRANSFERASE 2, CHLOROPLASTIC"/>
    <property type="match status" value="1"/>
</dbReference>
<name>A0A9D1U4A5_9LACO</name>
<accession>A0A9D1U4A5</accession>
<feature type="domain" description="N-acetyltransferase" evidence="3">
    <location>
        <begin position="7"/>
        <end position="140"/>
    </location>
</feature>
<evidence type="ECO:0000259" key="3">
    <source>
        <dbReference type="PROSITE" id="PS51186"/>
    </source>
</evidence>
<evidence type="ECO:0000256" key="1">
    <source>
        <dbReference type="ARBA" id="ARBA00022679"/>
    </source>
</evidence>
<reference evidence="4" key="1">
    <citation type="journal article" date="2021" name="PeerJ">
        <title>Extensive microbial diversity within the chicken gut microbiome revealed by metagenomics and culture.</title>
        <authorList>
            <person name="Gilroy R."/>
            <person name="Ravi A."/>
            <person name="Getino M."/>
            <person name="Pursley I."/>
            <person name="Horton D.L."/>
            <person name="Alikhan N.F."/>
            <person name="Baker D."/>
            <person name="Gharbi K."/>
            <person name="Hall N."/>
            <person name="Watson M."/>
            <person name="Adriaenssens E.M."/>
            <person name="Foster-Nyarko E."/>
            <person name="Jarju S."/>
            <person name="Secka A."/>
            <person name="Antonio M."/>
            <person name="Oren A."/>
            <person name="Chaudhuri R.R."/>
            <person name="La Ragione R."/>
            <person name="Hildebrand F."/>
            <person name="Pallen M.J."/>
        </authorList>
    </citation>
    <scope>NUCLEOTIDE SEQUENCE</scope>
    <source>
        <strain evidence="4">CHK173-259</strain>
    </source>
</reference>
<dbReference type="GO" id="GO:0008080">
    <property type="term" value="F:N-acetyltransferase activity"/>
    <property type="evidence" value="ECO:0007669"/>
    <property type="project" value="InterPro"/>
</dbReference>
<dbReference type="InterPro" id="IPR045039">
    <property type="entry name" value="NSI-like"/>
</dbReference>
<dbReference type="InterPro" id="IPR016181">
    <property type="entry name" value="Acyl_CoA_acyltransferase"/>
</dbReference>
<comment type="caution">
    <text evidence="4">The sequence shown here is derived from an EMBL/GenBank/DDBJ whole genome shotgun (WGS) entry which is preliminary data.</text>
</comment>
<dbReference type="GO" id="GO:0005737">
    <property type="term" value="C:cytoplasm"/>
    <property type="evidence" value="ECO:0007669"/>
    <property type="project" value="TreeGrafter"/>
</dbReference>
<proteinExistence type="predicted"/>
<evidence type="ECO:0000313" key="5">
    <source>
        <dbReference type="Proteomes" id="UP000886822"/>
    </source>
</evidence>
<dbReference type="Proteomes" id="UP000886822">
    <property type="component" value="Unassembled WGS sequence"/>
</dbReference>
<dbReference type="CDD" id="cd04301">
    <property type="entry name" value="NAT_SF"/>
    <property type="match status" value="1"/>
</dbReference>
<dbReference type="Pfam" id="PF00583">
    <property type="entry name" value="Acetyltransf_1"/>
    <property type="match status" value="1"/>
</dbReference>
<keyword evidence="2" id="KW-0012">Acyltransferase</keyword>
<evidence type="ECO:0000256" key="2">
    <source>
        <dbReference type="ARBA" id="ARBA00023315"/>
    </source>
</evidence>
<dbReference type="SUPFAM" id="SSF55729">
    <property type="entry name" value="Acyl-CoA N-acyltransferases (Nat)"/>
    <property type="match status" value="1"/>
</dbReference>
<dbReference type="Gene3D" id="3.40.630.30">
    <property type="match status" value="1"/>
</dbReference>
<dbReference type="PROSITE" id="PS51186">
    <property type="entry name" value="GNAT"/>
    <property type="match status" value="1"/>
</dbReference>
<dbReference type="PANTHER" id="PTHR43626">
    <property type="entry name" value="ACYL-COA N-ACYLTRANSFERASE"/>
    <property type="match status" value="1"/>
</dbReference>
<keyword evidence="1" id="KW-0808">Transferase</keyword>
<reference evidence="4" key="2">
    <citation type="submission" date="2021-04" db="EMBL/GenBank/DDBJ databases">
        <authorList>
            <person name="Gilroy R."/>
        </authorList>
    </citation>
    <scope>NUCLEOTIDE SEQUENCE</scope>
    <source>
        <strain evidence="4">CHK173-259</strain>
    </source>
</reference>
<dbReference type="AlphaFoldDB" id="A0A9D1U4A5"/>
<gene>
    <name evidence="4" type="ORF">H9875_03560</name>
</gene>
<sequence>MIAYNFQKPQFLTDDQIIALYASVGWTAYTQRPKNTLAALANSTVLWATTAQQLVGLARGVTDGHTILYVQDILVAPDYQRHQLGSQLVHRLLDHYQNVGQTVLITDPDAATAAFYRSLDFHDVTPQDYGRAFVLDRRYH</sequence>
<dbReference type="EMBL" id="DXGJ01000028">
    <property type="protein sequence ID" value="HIW71683.1"/>
    <property type="molecule type" value="Genomic_DNA"/>
</dbReference>
<evidence type="ECO:0000313" key="4">
    <source>
        <dbReference type="EMBL" id="HIW71683.1"/>
    </source>
</evidence>
<dbReference type="InterPro" id="IPR000182">
    <property type="entry name" value="GNAT_dom"/>
</dbReference>
<protein>
    <submittedName>
        <fullName evidence="4">GNAT family N-acetyltransferase</fullName>
    </submittedName>
</protein>